<proteinExistence type="inferred from homology"/>
<protein>
    <recommendedName>
        <fullName evidence="4">ADP-ribose pyrophosphatase</fullName>
        <ecNumber evidence="3">3.6.1.13</ecNumber>
    </recommendedName>
    <alternativeName>
        <fullName evidence="9">ADP-ribose diphosphatase</fullName>
    </alternativeName>
    <alternativeName>
        <fullName evidence="11">ADP-ribose phosphohydrolase</fullName>
    </alternativeName>
    <alternativeName>
        <fullName evidence="10">Adenosine diphosphoribose pyrophosphatase</fullName>
    </alternativeName>
</protein>
<evidence type="ECO:0000256" key="9">
    <source>
        <dbReference type="ARBA" id="ARBA00030162"/>
    </source>
</evidence>
<dbReference type="GO" id="GO:0046872">
    <property type="term" value="F:metal ion binding"/>
    <property type="evidence" value="ECO:0007669"/>
    <property type="project" value="UniProtKB-KW"/>
</dbReference>
<dbReference type="Pfam" id="PF06094">
    <property type="entry name" value="GGACT"/>
    <property type="match status" value="1"/>
</dbReference>
<evidence type="ECO:0000256" key="2">
    <source>
        <dbReference type="ARBA" id="ARBA00007482"/>
    </source>
</evidence>
<comment type="function">
    <text evidence="8">Acts on ADP-mannose and ADP-glucose as well as ADP-ribose. Prevents glycogen biosynthesis. The reaction catalyzed by this enzyme is a limiting step of the gluconeogenic process.</text>
</comment>
<keyword evidence="7 13" id="KW-0460">Magnesium</keyword>
<dbReference type="InterPro" id="IPR020084">
    <property type="entry name" value="NUDIX_hydrolase_CS"/>
</dbReference>
<evidence type="ECO:0000256" key="11">
    <source>
        <dbReference type="ARBA" id="ARBA00033056"/>
    </source>
</evidence>
<feature type="binding site" evidence="13">
    <location>
        <position position="262"/>
    </location>
    <ligand>
        <name>Mg(2+)</name>
        <dbReference type="ChEBI" id="CHEBI:18420"/>
        <label>1</label>
    </ligand>
</feature>
<dbReference type="GO" id="GO:0019693">
    <property type="term" value="P:ribose phosphate metabolic process"/>
    <property type="evidence" value="ECO:0007669"/>
    <property type="project" value="TreeGrafter"/>
</dbReference>
<dbReference type="Gene3D" id="3.90.79.10">
    <property type="entry name" value="Nucleoside Triphosphate Pyrophosphohydrolase"/>
    <property type="match status" value="1"/>
</dbReference>
<evidence type="ECO:0000313" key="17">
    <source>
        <dbReference type="Proteomes" id="UP001337723"/>
    </source>
</evidence>
<evidence type="ECO:0000256" key="3">
    <source>
        <dbReference type="ARBA" id="ARBA00012453"/>
    </source>
</evidence>
<dbReference type="Proteomes" id="UP001337723">
    <property type="component" value="Chromosome"/>
</dbReference>
<feature type="binding site" evidence="13">
    <location>
        <position position="278"/>
    </location>
    <ligand>
        <name>Mg(2+)</name>
        <dbReference type="ChEBI" id="CHEBI:18420"/>
        <label>1</label>
    </ligand>
</feature>
<dbReference type="Pfam" id="PF00293">
    <property type="entry name" value="NUDIX"/>
    <property type="match status" value="1"/>
</dbReference>
<dbReference type="SUPFAM" id="SSF110857">
    <property type="entry name" value="Gamma-glutamyl cyclotransferase-like"/>
    <property type="match status" value="1"/>
</dbReference>
<accession>A0AA48H7T7</accession>
<dbReference type="NCBIfam" id="TIGR00052">
    <property type="entry name" value="nudix-type nucleoside diphosphatase, YffH/AdpP family"/>
    <property type="match status" value="1"/>
</dbReference>
<evidence type="ECO:0000259" key="15">
    <source>
        <dbReference type="PROSITE" id="PS51462"/>
    </source>
</evidence>
<feature type="domain" description="Nudix hydrolase" evidence="15">
    <location>
        <begin position="220"/>
        <end position="360"/>
    </location>
</feature>
<dbReference type="InterPro" id="IPR013024">
    <property type="entry name" value="GGCT-like"/>
</dbReference>
<evidence type="ECO:0000256" key="10">
    <source>
        <dbReference type="ARBA" id="ARBA00030308"/>
    </source>
</evidence>
<comment type="similarity">
    <text evidence="2">Belongs to the Nudix hydrolase family. NudF subfamily.</text>
</comment>
<dbReference type="InterPro" id="IPR000086">
    <property type="entry name" value="NUDIX_hydrolase_dom"/>
</dbReference>
<evidence type="ECO:0000256" key="1">
    <source>
        <dbReference type="ARBA" id="ARBA00001946"/>
    </source>
</evidence>
<evidence type="ECO:0000256" key="6">
    <source>
        <dbReference type="ARBA" id="ARBA00022801"/>
    </source>
</evidence>
<dbReference type="GO" id="GO:0006753">
    <property type="term" value="P:nucleoside phosphate metabolic process"/>
    <property type="evidence" value="ECO:0007669"/>
    <property type="project" value="TreeGrafter"/>
</dbReference>
<dbReference type="SUPFAM" id="SSF55811">
    <property type="entry name" value="Nudix"/>
    <property type="match status" value="1"/>
</dbReference>
<feature type="short sequence motif" description="Nudix box" evidence="14">
    <location>
        <begin position="263"/>
        <end position="285"/>
    </location>
</feature>
<evidence type="ECO:0000256" key="8">
    <source>
        <dbReference type="ARBA" id="ARBA00025164"/>
    </source>
</evidence>
<evidence type="ECO:0000256" key="14">
    <source>
        <dbReference type="PIRSR" id="PIRSR604385-3"/>
    </source>
</evidence>
<dbReference type="KEGG" id="rmai:MACH21_14890"/>
<dbReference type="InterPro" id="IPR015797">
    <property type="entry name" value="NUDIX_hydrolase-like_dom_sf"/>
</dbReference>
<name>A0AA48H7T7_9RHOB</name>
<dbReference type="RefSeq" id="WP_338276062.1">
    <property type="nucleotide sequence ID" value="NZ_AP027266.1"/>
</dbReference>
<evidence type="ECO:0000256" key="5">
    <source>
        <dbReference type="ARBA" id="ARBA00022723"/>
    </source>
</evidence>
<dbReference type="InterPro" id="IPR009288">
    <property type="entry name" value="AIG2-like_dom"/>
</dbReference>
<dbReference type="CDD" id="cd24155">
    <property type="entry name" value="NUDIX_ADPRase"/>
    <property type="match status" value="1"/>
</dbReference>
<dbReference type="PANTHER" id="PTHR11839">
    <property type="entry name" value="UDP/ADP-SUGAR PYROPHOSPHATASE"/>
    <property type="match status" value="1"/>
</dbReference>
<dbReference type="InterPro" id="IPR004385">
    <property type="entry name" value="NDP_pyrophosphatase"/>
</dbReference>
<dbReference type="PROSITE" id="PS00893">
    <property type="entry name" value="NUDIX_BOX"/>
    <property type="match status" value="1"/>
</dbReference>
<organism evidence="16 17">
    <name type="scientific">Roseicyclus marinus</name>
    <dbReference type="NCBI Taxonomy" id="2161673"/>
    <lineage>
        <taxon>Bacteria</taxon>
        <taxon>Pseudomonadati</taxon>
        <taxon>Pseudomonadota</taxon>
        <taxon>Alphaproteobacteria</taxon>
        <taxon>Rhodobacterales</taxon>
        <taxon>Roseobacteraceae</taxon>
        <taxon>Roseicyclus</taxon>
    </lineage>
</organism>
<keyword evidence="5 13" id="KW-0479">Metal-binding</keyword>
<dbReference type="CDD" id="cd06661">
    <property type="entry name" value="GGCT_like"/>
    <property type="match status" value="1"/>
</dbReference>
<evidence type="ECO:0000256" key="7">
    <source>
        <dbReference type="ARBA" id="ARBA00022842"/>
    </source>
</evidence>
<dbReference type="AlphaFoldDB" id="A0AA48H7T7"/>
<dbReference type="GO" id="GO:0005829">
    <property type="term" value="C:cytosol"/>
    <property type="evidence" value="ECO:0007669"/>
    <property type="project" value="TreeGrafter"/>
</dbReference>
<dbReference type="EMBL" id="AP027266">
    <property type="protein sequence ID" value="BDW85312.1"/>
    <property type="molecule type" value="Genomic_DNA"/>
</dbReference>
<dbReference type="GO" id="GO:0047631">
    <property type="term" value="F:ADP-ribose diphosphatase activity"/>
    <property type="evidence" value="ECO:0007669"/>
    <property type="project" value="UniProtKB-EC"/>
</dbReference>
<dbReference type="PROSITE" id="PS51462">
    <property type="entry name" value="NUDIX"/>
    <property type="match status" value="1"/>
</dbReference>
<evidence type="ECO:0000313" key="16">
    <source>
        <dbReference type="EMBL" id="BDW85312.1"/>
    </source>
</evidence>
<dbReference type="Gene3D" id="3.10.490.10">
    <property type="entry name" value="Gamma-glutamyl cyclotransferase-like"/>
    <property type="match status" value="1"/>
</dbReference>
<dbReference type="InterPro" id="IPR036568">
    <property type="entry name" value="GGCT-like_sf"/>
</dbReference>
<evidence type="ECO:0000256" key="4">
    <source>
        <dbReference type="ARBA" id="ARBA00013297"/>
    </source>
</evidence>
<gene>
    <name evidence="16" type="primary">trgB</name>
    <name evidence="16" type="ORF">MACH21_14890</name>
</gene>
<keyword evidence="17" id="KW-1185">Reference proteome</keyword>
<reference evidence="16 17" key="1">
    <citation type="submission" date="2023-01" db="EMBL/GenBank/DDBJ databases">
        <title>Complete genome sequence of Roseicyclus marinus strain Dej080120_10.</title>
        <authorList>
            <person name="Ueki S."/>
            <person name="Maruyama F."/>
        </authorList>
    </citation>
    <scope>NUCLEOTIDE SEQUENCE [LARGE SCALE GENOMIC DNA]</scope>
    <source>
        <strain evidence="16 17">Dej080120_10</strain>
    </source>
</reference>
<comment type="cofactor">
    <cofactor evidence="1 13">
        <name>Mg(2+)</name>
        <dbReference type="ChEBI" id="CHEBI:18420"/>
    </cofactor>
</comment>
<dbReference type="PANTHER" id="PTHR11839:SF5">
    <property type="entry name" value="ADP-RIBOSE PYROPHOSPHATASE"/>
    <property type="match status" value="1"/>
</dbReference>
<comment type="catalytic activity">
    <reaction evidence="12">
        <text>ADP-D-ribose + H2O = D-ribose 5-phosphate + AMP + 2 H(+)</text>
        <dbReference type="Rhea" id="RHEA:10412"/>
        <dbReference type="ChEBI" id="CHEBI:15377"/>
        <dbReference type="ChEBI" id="CHEBI:15378"/>
        <dbReference type="ChEBI" id="CHEBI:57967"/>
        <dbReference type="ChEBI" id="CHEBI:78346"/>
        <dbReference type="ChEBI" id="CHEBI:456215"/>
        <dbReference type="EC" id="3.6.1.13"/>
    </reaction>
</comment>
<feature type="binding site" evidence="13">
    <location>
        <position position="282"/>
    </location>
    <ligand>
        <name>Mg(2+)</name>
        <dbReference type="ChEBI" id="CHEBI:18420"/>
        <label>1</label>
    </ligand>
</feature>
<feature type="binding site" evidence="13">
    <location>
        <position position="331"/>
    </location>
    <ligand>
        <name>Mg(2+)</name>
        <dbReference type="ChEBI" id="CHEBI:18420"/>
        <label>1</label>
    </ligand>
</feature>
<sequence length="375" mass="40127">MAAIFLFGTLLHAPLLRAVAGEDLAMVPAVLPDAAVAGVQGAPYPVLVAQKGGRADGALIEVAGEALARLDFYEACFGYRREAVGVVVGGAMRQAEVWRPDPGAAGVAAHGSWSLVDWARDWGDLAVIAAAEVMRQRAGGAGAAEVGARYWMIAARAQAEVSAGAWRRPALVGQSPARDKVEVIERHHPYSGFHTVEELVLRHRQFDGALSDPQRRSVFRAADAVTVLPYDPVRDRILVIEQLRMGPFVHGDAHPWLLEPVAGMIDAGETPETAARRETVEEAGLELGALHLVARYYPSPGGLAQVLISYVALADLPDGVTGTGGHISEGEDILSHLVDWETARAMLERGDMANAPLVLSMQWLMLNRDRLRAGA</sequence>
<evidence type="ECO:0000256" key="13">
    <source>
        <dbReference type="PIRSR" id="PIRSR604385-2"/>
    </source>
</evidence>
<dbReference type="EC" id="3.6.1.13" evidence="3"/>
<evidence type="ECO:0000256" key="12">
    <source>
        <dbReference type="ARBA" id="ARBA00049546"/>
    </source>
</evidence>
<dbReference type="GO" id="GO:0019144">
    <property type="term" value="F:ADP-sugar diphosphatase activity"/>
    <property type="evidence" value="ECO:0007669"/>
    <property type="project" value="TreeGrafter"/>
</dbReference>
<keyword evidence="6" id="KW-0378">Hydrolase</keyword>